<reference evidence="3" key="1">
    <citation type="submission" date="2022-05" db="EMBL/GenBank/DDBJ databases">
        <title>Novel bacterial taxa in a minimal lignocellulolytic consortium and its capacity to transform plastics disclosed by genome-resolved metagenomics.</title>
        <authorList>
            <person name="Rodriguez C.A.D."/>
            <person name="Diaz-Garcia L."/>
            <person name="Herrera K."/>
            <person name="Tarazona N.A."/>
            <person name="Sproer C."/>
            <person name="Overmann J."/>
            <person name="Jimenez D.J."/>
        </authorList>
    </citation>
    <scope>NUCLEOTIDE SEQUENCE</scope>
    <source>
        <strain evidence="3">MAG5</strain>
    </source>
</reference>
<feature type="transmembrane region" description="Helical" evidence="1">
    <location>
        <begin position="39"/>
        <end position="57"/>
    </location>
</feature>
<dbReference type="Proteomes" id="UP001056756">
    <property type="component" value="Chromosome"/>
</dbReference>
<dbReference type="InterPro" id="IPR058581">
    <property type="entry name" value="TM_HPP"/>
</dbReference>
<feature type="transmembrane region" description="Helical" evidence="1">
    <location>
        <begin position="152"/>
        <end position="171"/>
    </location>
</feature>
<dbReference type="Pfam" id="PF04982">
    <property type="entry name" value="TM_HPP"/>
    <property type="match status" value="1"/>
</dbReference>
<dbReference type="PANTHER" id="PTHR33741:SF5">
    <property type="entry name" value="TRANSMEMBRANE PROTEIN DDB_G0269096-RELATED"/>
    <property type="match status" value="1"/>
</dbReference>
<keyword evidence="1" id="KW-1133">Transmembrane helix</keyword>
<evidence type="ECO:0000259" key="2">
    <source>
        <dbReference type="Pfam" id="PF04982"/>
    </source>
</evidence>
<evidence type="ECO:0000313" key="4">
    <source>
        <dbReference type="Proteomes" id="UP001056756"/>
    </source>
</evidence>
<feature type="transmembrane region" description="Helical" evidence="1">
    <location>
        <begin position="64"/>
        <end position="84"/>
    </location>
</feature>
<feature type="domain" description="HPP transmembrane region" evidence="2">
    <location>
        <begin position="33"/>
        <end position="181"/>
    </location>
</feature>
<keyword evidence="1" id="KW-0812">Transmembrane</keyword>
<organism evidence="3 4">
    <name type="scientific">Candidatus Pristimantibacillus lignocellulolyticus</name>
    <dbReference type="NCBI Taxonomy" id="2994561"/>
    <lineage>
        <taxon>Bacteria</taxon>
        <taxon>Bacillati</taxon>
        <taxon>Bacillota</taxon>
        <taxon>Bacilli</taxon>
        <taxon>Bacillales</taxon>
        <taxon>Paenibacillaceae</taxon>
        <taxon>Candidatus Pristimantibacillus</taxon>
    </lineage>
</organism>
<keyword evidence="1" id="KW-0472">Membrane</keyword>
<proteinExistence type="predicted"/>
<dbReference type="EMBL" id="CP097899">
    <property type="protein sequence ID" value="URN95208.1"/>
    <property type="molecule type" value="Genomic_DNA"/>
</dbReference>
<feature type="transmembrane region" description="Helical" evidence="1">
    <location>
        <begin position="113"/>
        <end position="132"/>
    </location>
</feature>
<accession>A0A9J6ZH57</accession>
<protein>
    <submittedName>
        <fullName evidence="3">HPP family protein</fullName>
    </submittedName>
</protein>
<evidence type="ECO:0000313" key="3">
    <source>
        <dbReference type="EMBL" id="URN95208.1"/>
    </source>
</evidence>
<dbReference type="InterPro" id="IPR007065">
    <property type="entry name" value="HPP"/>
</dbReference>
<dbReference type="KEGG" id="plig:NAG76_02810"/>
<gene>
    <name evidence="3" type="ORF">NAG76_02810</name>
</gene>
<sequence>MKEIYEEAQSQAPTPAFINYLSKMKGQGQSPLKVNTKDILTSLIGGFITIISLLLLTSITSSTWLMASFGATCVLAYSAWNAPLSQPRNIIGGHFITSLIGMCMLHWFGNSPWIIGLAVGLAIATMMLTKTTHPPAGANPIIIITGNYGWDFLWSPVLIGALIIVLIALIINNLRHNRAYPTFWY</sequence>
<evidence type="ECO:0000256" key="1">
    <source>
        <dbReference type="SAM" id="Phobius"/>
    </source>
</evidence>
<dbReference type="AlphaFoldDB" id="A0A9J6ZH57"/>
<dbReference type="PANTHER" id="PTHR33741">
    <property type="entry name" value="TRANSMEMBRANE PROTEIN DDB_G0269096-RELATED"/>
    <property type="match status" value="1"/>
</dbReference>
<name>A0A9J6ZH57_9BACL</name>